<dbReference type="Proteomes" id="UP000053989">
    <property type="component" value="Unassembled WGS sequence"/>
</dbReference>
<dbReference type="Gene3D" id="3.40.50.720">
    <property type="entry name" value="NAD(P)-binding Rossmann-like Domain"/>
    <property type="match status" value="1"/>
</dbReference>
<dbReference type="PANTHER" id="PTHR43157:SF31">
    <property type="entry name" value="PHOSPHATIDYLINOSITOL-GLYCAN BIOSYNTHESIS CLASS F PROTEIN"/>
    <property type="match status" value="1"/>
</dbReference>
<proteinExistence type="predicted"/>
<dbReference type="InterPro" id="IPR036291">
    <property type="entry name" value="NAD(P)-bd_dom_sf"/>
</dbReference>
<sequence length="238" mass="26457">MGHILSLLSEHTPSKVMLTADDVPDMAGKVVLVTGGNTGIEKETARGKAAVEDLKECTGRQAHFLKLNLANLQSIKAAAEEFMRPDIELLTDDGFDLQFGTNVLGHFYLTKLLLPVLFSTALSSPDGTVRVVNTSSSGHWFGGLDFDTFRDSPKRRARRREALYGQSKTGNIIFLKELHRRYRDQGIVSTSLNPGTSPEAIHLGGQYLIPWVRDPQLGKDLWTYMEDQIANLYSYMSL</sequence>
<dbReference type="OrthoDB" id="191139at2759"/>
<gene>
    <name evidence="2" type="ORF">SCLCIDRAFT_1154020</name>
</gene>
<evidence type="ECO:0008006" key="4">
    <source>
        <dbReference type="Google" id="ProtNLM"/>
    </source>
</evidence>
<dbReference type="AlphaFoldDB" id="A0A0C2ZP56"/>
<evidence type="ECO:0000313" key="2">
    <source>
        <dbReference type="EMBL" id="KIM54397.1"/>
    </source>
</evidence>
<dbReference type="GO" id="GO:0016491">
    <property type="term" value="F:oxidoreductase activity"/>
    <property type="evidence" value="ECO:0007669"/>
    <property type="project" value="UniProtKB-KW"/>
</dbReference>
<evidence type="ECO:0000256" key="1">
    <source>
        <dbReference type="ARBA" id="ARBA00023002"/>
    </source>
</evidence>
<organism evidence="2 3">
    <name type="scientific">Scleroderma citrinum Foug A</name>
    <dbReference type="NCBI Taxonomy" id="1036808"/>
    <lineage>
        <taxon>Eukaryota</taxon>
        <taxon>Fungi</taxon>
        <taxon>Dikarya</taxon>
        <taxon>Basidiomycota</taxon>
        <taxon>Agaricomycotina</taxon>
        <taxon>Agaricomycetes</taxon>
        <taxon>Agaricomycetidae</taxon>
        <taxon>Boletales</taxon>
        <taxon>Sclerodermatineae</taxon>
        <taxon>Sclerodermataceae</taxon>
        <taxon>Scleroderma</taxon>
    </lineage>
</organism>
<reference evidence="2 3" key="1">
    <citation type="submission" date="2014-04" db="EMBL/GenBank/DDBJ databases">
        <authorList>
            <consortium name="DOE Joint Genome Institute"/>
            <person name="Kuo A."/>
            <person name="Kohler A."/>
            <person name="Nagy L.G."/>
            <person name="Floudas D."/>
            <person name="Copeland A."/>
            <person name="Barry K.W."/>
            <person name="Cichocki N."/>
            <person name="Veneault-Fourrey C."/>
            <person name="LaButti K."/>
            <person name="Lindquist E.A."/>
            <person name="Lipzen A."/>
            <person name="Lundell T."/>
            <person name="Morin E."/>
            <person name="Murat C."/>
            <person name="Sun H."/>
            <person name="Tunlid A."/>
            <person name="Henrissat B."/>
            <person name="Grigoriev I.V."/>
            <person name="Hibbett D.S."/>
            <person name="Martin F."/>
            <person name="Nordberg H.P."/>
            <person name="Cantor M.N."/>
            <person name="Hua S.X."/>
        </authorList>
    </citation>
    <scope>NUCLEOTIDE SEQUENCE [LARGE SCALE GENOMIC DNA]</scope>
    <source>
        <strain evidence="2 3">Foug A</strain>
    </source>
</reference>
<dbReference type="HOGENOM" id="CLU_010194_44_6_1"/>
<keyword evidence="3" id="KW-1185">Reference proteome</keyword>
<dbReference type="InParanoid" id="A0A0C2ZP56"/>
<dbReference type="SUPFAM" id="SSF51735">
    <property type="entry name" value="NAD(P)-binding Rossmann-fold domains"/>
    <property type="match status" value="1"/>
</dbReference>
<dbReference type="EMBL" id="KN822155">
    <property type="protein sequence ID" value="KIM54397.1"/>
    <property type="molecule type" value="Genomic_DNA"/>
</dbReference>
<protein>
    <recommendedName>
        <fullName evidence="4">NAD(P)-binding protein</fullName>
    </recommendedName>
</protein>
<keyword evidence="1" id="KW-0560">Oxidoreductase</keyword>
<dbReference type="STRING" id="1036808.A0A0C2ZP56"/>
<accession>A0A0C2ZP56</accession>
<name>A0A0C2ZP56_9AGAM</name>
<dbReference type="PANTHER" id="PTHR43157">
    <property type="entry name" value="PHOSPHATIDYLINOSITOL-GLYCAN BIOSYNTHESIS CLASS F PROTEIN-RELATED"/>
    <property type="match status" value="1"/>
</dbReference>
<evidence type="ECO:0000313" key="3">
    <source>
        <dbReference type="Proteomes" id="UP000053989"/>
    </source>
</evidence>
<reference evidence="3" key="2">
    <citation type="submission" date="2015-01" db="EMBL/GenBank/DDBJ databases">
        <title>Evolutionary Origins and Diversification of the Mycorrhizal Mutualists.</title>
        <authorList>
            <consortium name="DOE Joint Genome Institute"/>
            <consortium name="Mycorrhizal Genomics Consortium"/>
            <person name="Kohler A."/>
            <person name="Kuo A."/>
            <person name="Nagy L.G."/>
            <person name="Floudas D."/>
            <person name="Copeland A."/>
            <person name="Barry K.W."/>
            <person name="Cichocki N."/>
            <person name="Veneault-Fourrey C."/>
            <person name="LaButti K."/>
            <person name="Lindquist E.A."/>
            <person name="Lipzen A."/>
            <person name="Lundell T."/>
            <person name="Morin E."/>
            <person name="Murat C."/>
            <person name="Riley R."/>
            <person name="Ohm R."/>
            <person name="Sun H."/>
            <person name="Tunlid A."/>
            <person name="Henrissat B."/>
            <person name="Grigoriev I.V."/>
            <person name="Hibbett D.S."/>
            <person name="Martin F."/>
        </authorList>
    </citation>
    <scope>NUCLEOTIDE SEQUENCE [LARGE SCALE GENOMIC DNA]</scope>
    <source>
        <strain evidence="3">Foug A</strain>
    </source>
</reference>